<evidence type="ECO:0000256" key="1">
    <source>
        <dbReference type="ARBA" id="ARBA00004141"/>
    </source>
</evidence>
<dbReference type="STRING" id="28181.BEN30_02730"/>
<gene>
    <name evidence="7" type="ORF">BEN30_02730</name>
</gene>
<dbReference type="Pfam" id="PF03073">
    <property type="entry name" value="TspO_MBR"/>
    <property type="match status" value="1"/>
</dbReference>
<evidence type="ECO:0000256" key="2">
    <source>
        <dbReference type="ARBA" id="ARBA00007524"/>
    </source>
</evidence>
<dbReference type="Gene3D" id="1.20.1260.100">
    <property type="entry name" value="TspO/MBR protein"/>
    <property type="match status" value="1"/>
</dbReference>
<feature type="transmembrane region" description="Helical" evidence="6">
    <location>
        <begin position="12"/>
        <end position="41"/>
    </location>
</feature>
<feature type="transmembrane region" description="Helical" evidence="6">
    <location>
        <begin position="85"/>
        <end position="105"/>
    </location>
</feature>
<dbReference type="Proteomes" id="UP000095347">
    <property type="component" value="Unassembled WGS sequence"/>
</dbReference>
<keyword evidence="3 6" id="KW-0812">Transmembrane</keyword>
<dbReference type="GO" id="GO:0016020">
    <property type="term" value="C:membrane"/>
    <property type="evidence" value="ECO:0007669"/>
    <property type="project" value="UniProtKB-SubCell"/>
</dbReference>
<dbReference type="InterPro" id="IPR004307">
    <property type="entry name" value="TspO_MBR"/>
</dbReference>
<keyword evidence="8" id="KW-1185">Reference proteome</keyword>
<organism evidence="7 8">
    <name type="scientific">Magnetovibrio blakemorei</name>
    <dbReference type="NCBI Taxonomy" id="28181"/>
    <lineage>
        <taxon>Bacteria</taxon>
        <taxon>Pseudomonadati</taxon>
        <taxon>Pseudomonadota</taxon>
        <taxon>Alphaproteobacteria</taxon>
        <taxon>Rhodospirillales</taxon>
        <taxon>Magnetovibrionaceae</taxon>
        <taxon>Magnetovibrio</taxon>
    </lineage>
</organism>
<evidence type="ECO:0000256" key="4">
    <source>
        <dbReference type="ARBA" id="ARBA00022989"/>
    </source>
</evidence>
<evidence type="ECO:0000256" key="3">
    <source>
        <dbReference type="ARBA" id="ARBA00022692"/>
    </source>
</evidence>
<evidence type="ECO:0000256" key="6">
    <source>
        <dbReference type="SAM" id="Phobius"/>
    </source>
</evidence>
<dbReference type="FunFam" id="1.20.1260.100:FF:000001">
    <property type="entry name" value="translocator protein 2"/>
    <property type="match status" value="1"/>
</dbReference>
<comment type="caution">
    <text evidence="7">The sequence shown here is derived from an EMBL/GenBank/DDBJ whole genome shotgun (WGS) entry which is preliminary data.</text>
</comment>
<dbReference type="AlphaFoldDB" id="A0A1E5QBW7"/>
<feature type="transmembrane region" description="Helical" evidence="6">
    <location>
        <begin position="53"/>
        <end position="73"/>
    </location>
</feature>
<feature type="transmembrane region" description="Helical" evidence="6">
    <location>
        <begin position="139"/>
        <end position="160"/>
    </location>
</feature>
<dbReference type="PROSITE" id="PS51257">
    <property type="entry name" value="PROKAR_LIPOPROTEIN"/>
    <property type="match status" value="1"/>
</dbReference>
<evidence type="ECO:0000313" key="8">
    <source>
        <dbReference type="Proteomes" id="UP000095347"/>
    </source>
</evidence>
<evidence type="ECO:0000256" key="5">
    <source>
        <dbReference type="ARBA" id="ARBA00023136"/>
    </source>
</evidence>
<dbReference type="PANTHER" id="PTHR10057:SF0">
    <property type="entry name" value="TRANSLOCATOR PROTEIN"/>
    <property type="match status" value="1"/>
</dbReference>
<name>A0A1E5QBW7_9PROT</name>
<keyword evidence="4 6" id="KW-1133">Transmembrane helix</keyword>
<evidence type="ECO:0000313" key="7">
    <source>
        <dbReference type="EMBL" id="OEJ69484.1"/>
    </source>
</evidence>
<protein>
    <submittedName>
        <fullName evidence="7">TspO protein</fullName>
    </submittedName>
</protein>
<sequence>MENNLSRRRDILGLVAFIIGCLVVSGIGGIITATSVGSWYLSLEKPPFNPPNWVFAPVWTTIYVFMAVAGWRVWRRNHVTRHRALMVFGVQLGLNLTWSFLFFGLQRIDLAMIEIFVLLIAIVTSTVLFWRIDRLAGTLFVPYVLWVSFATLLNGSLWVLNIT</sequence>
<dbReference type="RefSeq" id="WP_069956494.1">
    <property type="nucleotide sequence ID" value="NZ_MCGG01000006.1"/>
</dbReference>
<reference evidence="8" key="1">
    <citation type="submission" date="2016-07" db="EMBL/GenBank/DDBJ databases">
        <authorList>
            <person name="Florea S."/>
            <person name="Webb J.S."/>
            <person name="Jaromczyk J."/>
            <person name="Schardl C.L."/>
        </authorList>
    </citation>
    <scope>NUCLEOTIDE SEQUENCE [LARGE SCALE GENOMIC DNA]</scope>
    <source>
        <strain evidence="8">MV-1</strain>
    </source>
</reference>
<proteinExistence type="inferred from homology"/>
<feature type="transmembrane region" description="Helical" evidence="6">
    <location>
        <begin position="111"/>
        <end position="132"/>
    </location>
</feature>
<accession>A0A1E5QBW7</accession>
<dbReference type="PANTHER" id="PTHR10057">
    <property type="entry name" value="PERIPHERAL-TYPE BENZODIAZEPINE RECEPTOR"/>
    <property type="match status" value="1"/>
</dbReference>
<dbReference type="EMBL" id="MCGG01000006">
    <property type="protein sequence ID" value="OEJ69484.1"/>
    <property type="molecule type" value="Genomic_DNA"/>
</dbReference>
<dbReference type="PIRSF" id="PIRSF005859">
    <property type="entry name" value="PBR"/>
    <property type="match status" value="1"/>
</dbReference>
<dbReference type="CDD" id="cd15904">
    <property type="entry name" value="TSPO_MBR"/>
    <property type="match status" value="1"/>
</dbReference>
<dbReference type="InterPro" id="IPR038330">
    <property type="entry name" value="TspO/MBR-related_sf"/>
</dbReference>
<comment type="similarity">
    <text evidence="2">Belongs to the TspO/BZRP family.</text>
</comment>
<keyword evidence="5 6" id="KW-0472">Membrane</keyword>
<dbReference type="GO" id="GO:0033013">
    <property type="term" value="P:tetrapyrrole metabolic process"/>
    <property type="evidence" value="ECO:0007669"/>
    <property type="project" value="UniProtKB-ARBA"/>
</dbReference>
<comment type="subcellular location">
    <subcellularLocation>
        <location evidence="1">Membrane</location>
        <topology evidence="1">Multi-pass membrane protein</topology>
    </subcellularLocation>
</comment>
<dbReference type="OrthoDB" id="9795496at2"/>